<feature type="transmembrane region" description="Helical" evidence="5">
    <location>
        <begin position="200"/>
        <end position="219"/>
    </location>
</feature>
<evidence type="ECO:0000256" key="5">
    <source>
        <dbReference type="SAM" id="Phobius"/>
    </source>
</evidence>
<comment type="subcellular location">
    <subcellularLocation>
        <location evidence="1">Membrane</location>
        <topology evidence="1">Multi-pass membrane protein</topology>
    </subcellularLocation>
</comment>
<keyword evidence="2 5" id="KW-0812">Transmembrane</keyword>
<reference evidence="8" key="1">
    <citation type="submission" date="2016-06" db="EMBL/GenBank/DDBJ databases">
        <title>Complete genome sequence of Actinoalloteichus fjordicus DSM 46855 (=ADI127-17), type strain of the new species Actinoalloteichus fjordicus.</title>
        <authorList>
            <person name="Ruckert C."/>
            <person name="Nouioui I."/>
            <person name="Willmese J."/>
            <person name="van Wezel G."/>
            <person name="Klenk H.-P."/>
            <person name="Kalinowski J."/>
            <person name="Zotchev S.B."/>
        </authorList>
    </citation>
    <scope>NUCLEOTIDE SEQUENCE [LARGE SCALE GENOMIC DNA]</scope>
    <source>
        <strain evidence="8">ADI127-7</strain>
    </source>
</reference>
<proteinExistence type="predicted"/>
<keyword evidence="4 5" id="KW-0472">Membrane</keyword>
<dbReference type="RefSeq" id="WP_075764272.1">
    <property type="nucleotide sequence ID" value="NZ_CP016076.1"/>
</dbReference>
<feature type="domain" description="Ferric oxidoreductase" evidence="6">
    <location>
        <begin position="75"/>
        <end position="211"/>
    </location>
</feature>
<dbReference type="Proteomes" id="UP000185511">
    <property type="component" value="Chromosome"/>
</dbReference>
<accession>A0AAC9PRJ3</accession>
<dbReference type="AlphaFoldDB" id="A0AAC9PRJ3"/>
<feature type="transmembrane region" description="Helical" evidence="5">
    <location>
        <begin position="270"/>
        <end position="290"/>
    </location>
</feature>
<evidence type="ECO:0000313" key="7">
    <source>
        <dbReference type="EMBL" id="APU14105.1"/>
    </source>
</evidence>
<evidence type="ECO:0000259" key="6">
    <source>
        <dbReference type="Pfam" id="PF01794"/>
    </source>
</evidence>
<sequence>MVATEAKTEERRRPAGLRADLRAAIPDATAALVITGLIFWFLFDRVLAGSSPTLEVMPYLDPHAYWMYWLCQAFGWSALLWAWLTTMLGLIRSSDRPGWLRISPVRVERWHRTTSLTTIALMFAHAFLFFLELVRTNDNELGALGRVLSAFVEGFVPGGYPSGTGRVAILLGLLALYLAIPLGLVYYLRNRTGARLWRALHRFVIVVYVLSVWHTLLYGTNVWFEGWPRTTLWLLQIPVAVLLVLRLIAPARRGERLGGDRSPLAIARKIISLLAVVATIAVIIAVAVSGRDGGRIRDEAMGAEPVVLPWMVWVGFAVFCVAIAVAVAVVRRAERRRPERAARRSRG</sequence>
<organism evidence="7 8">
    <name type="scientific">Actinoalloteichus fjordicus</name>
    <dbReference type="NCBI Taxonomy" id="1612552"/>
    <lineage>
        <taxon>Bacteria</taxon>
        <taxon>Bacillati</taxon>
        <taxon>Actinomycetota</taxon>
        <taxon>Actinomycetes</taxon>
        <taxon>Pseudonocardiales</taxon>
        <taxon>Pseudonocardiaceae</taxon>
        <taxon>Actinoalloteichus</taxon>
    </lineage>
</organism>
<gene>
    <name evidence="7" type="ORF">UA74_10210</name>
</gene>
<feature type="transmembrane region" description="Helical" evidence="5">
    <location>
        <begin position="63"/>
        <end position="91"/>
    </location>
</feature>
<evidence type="ECO:0000256" key="4">
    <source>
        <dbReference type="ARBA" id="ARBA00023136"/>
    </source>
</evidence>
<dbReference type="Pfam" id="PF01794">
    <property type="entry name" value="Ferric_reduct"/>
    <property type="match status" value="1"/>
</dbReference>
<feature type="transmembrane region" description="Helical" evidence="5">
    <location>
        <begin position="310"/>
        <end position="330"/>
    </location>
</feature>
<dbReference type="GO" id="GO:0016020">
    <property type="term" value="C:membrane"/>
    <property type="evidence" value="ECO:0007669"/>
    <property type="project" value="UniProtKB-SubCell"/>
</dbReference>
<evidence type="ECO:0000256" key="1">
    <source>
        <dbReference type="ARBA" id="ARBA00004141"/>
    </source>
</evidence>
<keyword evidence="8" id="KW-1185">Reference proteome</keyword>
<keyword evidence="3 5" id="KW-1133">Transmembrane helix</keyword>
<protein>
    <submittedName>
        <fullName evidence="7">Ferric reductase like transmembrane component</fullName>
    </submittedName>
</protein>
<feature type="transmembrane region" description="Helical" evidence="5">
    <location>
        <begin position="21"/>
        <end position="43"/>
    </location>
</feature>
<dbReference type="EMBL" id="CP016076">
    <property type="protein sequence ID" value="APU14105.1"/>
    <property type="molecule type" value="Genomic_DNA"/>
</dbReference>
<feature type="transmembrane region" description="Helical" evidence="5">
    <location>
        <begin position="231"/>
        <end position="249"/>
    </location>
</feature>
<feature type="transmembrane region" description="Helical" evidence="5">
    <location>
        <begin position="167"/>
        <end position="188"/>
    </location>
</feature>
<evidence type="ECO:0000256" key="3">
    <source>
        <dbReference type="ARBA" id="ARBA00022989"/>
    </source>
</evidence>
<name>A0AAC9PRJ3_9PSEU</name>
<dbReference type="KEGG" id="acad:UA74_10210"/>
<dbReference type="InterPro" id="IPR013130">
    <property type="entry name" value="Fe3_Rdtase_TM_dom"/>
</dbReference>
<feature type="transmembrane region" description="Helical" evidence="5">
    <location>
        <begin position="112"/>
        <end position="131"/>
    </location>
</feature>
<evidence type="ECO:0000313" key="8">
    <source>
        <dbReference type="Proteomes" id="UP000185511"/>
    </source>
</evidence>
<evidence type="ECO:0000256" key="2">
    <source>
        <dbReference type="ARBA" id="ARBA00022692"/>
    </source>
</evidence>